<dbReference type="PROSITE" id="PS50887">
    <property type="entry name" value="GGDEF"/>
    <property type="match status" value="1"/>
</dbReference>
<evidence type="ECO:0000256" key="1">
    <source>
        <dbReference type="ARBA" id="ARBA00012528"/>
    </source>
</evidence>
<dbReference type="Gene3D" id="3.30.70.270">
    <property type="match status" value="1"/>
</dbReference>
<proteinExistence type="predicted"/>
<dbReference type="InterPro" id="IPR000160">
    <property type="entry name" value="GGDEF_dom"/>
</dbReference>
<organism evidence="4 5">
    <name type="scientific">Photobacterium aphoticum</name>
    <dbReference type="NCBI Taxonomy" id="754436"/>
    <lineage>
        <taxon>Bacteria</taxon>
        <taxon>Pseudomonadati</taxon>
        <taxon>Pseudomonadota</taxon>
        <taxon>Gammaproteobacteria</taxon>
        <taxon>Vibrionales</taxon>
        <taxon>Vibrionaceae</taxon>
        <taxon>Photobacterium</taxon>
    </lineage>
</organism>
<reference evidence="4 5" key="1">
    <citation type="journal article" date="2014" name="Genome Announc.">
        <title>Draft Genome Sequences of Two Vibrionaceae Species, Vibrio ponticus C121 and Photobacterium aphoticum C119, Isolated as Coral Reef Microbiota.</title>
        <authorList>
            <person name="Al-saari N."/>
            <person name="Meirelles P.M."/>
            <person name="Mino S."/>
            <person name="Suda W."/>
            <person name="Oshima K."/>
            <person name="Hattori M."/>
            <person name="Ohkuma M."/>
            <person name="Thompson F.L."/>
            <person name="Gomez-Gil B."/>
            <person name="Sawabe T."/>
            <person name="Sawabe T."/>
        </authorList>
    </citation>
    <scope>NUCLEOTIDE SEQUENCE [LARGE SCALE GENOMIC DNA]</scope>
    <source>
        <strain evidence="4 5">JCM 19237</strain>
    </source>
</reference>
<dbReference type="eggNOG" id="COG3706">
    <property type="taxonomic scope" value="Bacteria"/>
</dbReference>
<dbReference type="GO" id="GO:0043709">
    <property type="term" value="P:cell adhesion involved in single-species biofilm formation"/>
    <property type="evidence" value="ECO:0007669"/>
    <property type="project" value="TreeGrafter"/>
</dbReference>
<dbReference type="AlphaFoldDB" id="A0A090QVR3"/>
<gene>
    <name evidence="4" type="ORF">JCM19237_1579</name>
</gene>
<comment type="caution">
    <text evidence="4">The sequence shown here is derived from an EMBL/GenBank/DDBJ whole genome shotgun (WGS) entry which is preliminary data.</text>
</comment>
<comment type="catalytic activity">
    <reaction evidence="2">
        <text>2 GTP = 3',3'-c-di-GMP + 2 diphosphate</text>
        <dbReference type="Rhea" id="RHEA:24898"/>
        <dbReference type="ChEBI" id="CHEBI:33019"/>
        <dbReference type="ChEBI" id="CHEBI:37565"/>
        <dbReference type="ChEBI" id="CHEBI:58805"/>
        <dbReference type="EC" id="2.7.7.65"/>
    </reaction>
</comment>
<evidence type="ECO:0000259" key="3">
    <source>
        <dbReference type="PROSITE" id="PS50887"/>
    </source>
</evidence>
<feature type="domain" description="GGDEF" evidence="3">
    <location>
        <begin position="1"/>
        <end position="49"/>
    </location>
</feature>
<sequence length="55" mass="5694">MSDHLTVSLGIATIVPLPNQDYGTLVALADAALYKAKAAGRNCTMSMTDATPDTP</sequence>
<dbReference type="InterPro" id="IPR050469">
    <property type="entry name" value="Diguanylate_Cyclase"/>
</dbReference>
<dbReference type="STRING" id="754436.JCM19237_1579"/>
<dbReference type="EMBL" id="BBMN01000009">
    <property type="protein sequence ID" value="GAL05939.1"/>
    <property type="molecule type" value="Genomic_DNA"/>
</dbReference>
<dbReference type="PANTHER" id="PTHR45138">
    <property type="entry name" value="REGULATORY COMPONENTS OF SENSORY TRANSDUCTION SYSTEM"/>
    <property type="match status" value="1"/>
</dbReference>
<dbReference type="SUPFAM" id="SSF55073">
    <property type="entry name" value="Nucleotide cyclase"/>
    <property type="match status" value="1"/>
</dbReference>
<dbReference type="GO" id="GO:1902201">
    <property type="term" value="P:negative regulation of bacterial-type flagellum-dependent cell motility"/>
    <property type="evidence" value="ECO:0007669"/>
    <property type="project" value="TreeGrafter"/>
</dbReference>
<accession>A0A090QVR3</accession>
<dbReference type="InterPro" id="IPR029787">
    <property type="entry name" value="Nucleotide_cyclase"/>
</dbReference>
<dbReference type="GO" id="GO:0005886">
    <property type="term" value="C:plasma membrane"/>
    <property type="evidence" value="ECO:0007669"/>
    <property type="project" value="TreeGrafter"/>
</dbReference>
<dbReference type="PANTHER" id="PTHR45138:SF9">
    <property type="entry name" value="DIGUANYLATE CYCLASE DGCM-RELATED"/>
    <property type="match status" value="1"/>
</dbReference>
<protein>
    <recommendedName>
        <fullName evidence="1">diguanylate cyclase</fullName>
        <ecNumber evidence="1">2.7.7.65</ecNumber>
    </recommendedName>
</protein>
<name>A0A090QVR3_9GAMM</name>
<dbReference type="EC" id="2.7.7.65" evidence="1"/>
<evidence type="ECO:0000313" key="5">
    <source>
        <dbReference type="Proteomes" id="UP000029227"/>
    </source>
</evidence>
<dbReference type="InterPro" id="IPR043128">
    <property type="entry name" value="Rev_trsase/Diguanyl_cyclase"/>
</dbReference>
<dbReference type="GO" id="GO:0052621">
    <property type="term" value="F:diguanylate cyclase activity"/>
    <property type="evidence" value="ECO:0007669"/>
    <property type="project" value="UniProtKB-EC"/>
</dbReference>
<evidence type="ECO:0000256" key="2">
    <source>
        <dbReference type="ARBA" id="ARBA00034247"/>
    </source>
</evidence>
<evidence type="ECO:0000313" key="4">
    <source>
        <dbReference type="EMBL" id="GAL05939.1"/>
    </source>
</evidence>
<dbReference type="Proteomes" id="UP000029227">
    <property type="component" value="Unassembled WGS sequence"/>
</dbReference>
<dbReference type="Pfam" id="PF00990">
    <property type="entry name" value="GGDEF"/>
    <property type="match status" value="1"/>
</dbReference>